<dbReference type="EMBL" id="LGHJ01000010">
    <property type="protein sequence ID" value="KPL77153.1"/>
    <property type="molecule type" value="Genomic_DNA"/>
</dbReference>
<dbReference type="Proteomes" id="UP000050514">
    <property type="component" value="Unassembled WGS sequence"/>
</dbReference>
<dbReference type="Gene3D" id="3.90.1140.10">
    <property type="entry name" value="Cyclic phosphodiesterase"/>
    <property type="match status" value="1"/>
</dbReference>
<evidence type="ECO:0000313" key="3">
    <source>
        <dbReference type="EMBL" id="KPL77153.1"/>
    </source>
</evidence>
<feature type="active site" description="Proton acceptor" evidence="2">
    <location>
        <position position="129"/>
    </location>
</feature>
<dbReference type="PANTHER" id="PTHR35561:SF1">
    <property type="entry name" value="RNA 2',3'-CYCLIC PHOSPHODIESTERASE"/>
    <property type="match status" value="1"/>
</dbReference>
<feature type="short sequence motif" description="HXTX 1" evidence="2">
    <location>
        <begin position="43"/>
        <end position="46"/>
    </location>
</feature>
<dbReference type="EC" id="3.1.4.58" evidence="2"/>
<evidence type="ECO:0000313" key="4">
    <source>
        <dbReference type="Proteomes" id="UP000050514"/>
    </source>
</evidence>
<accession>A0A0P6XLJ9</accession>
<dbReference type="NCBIfam" id="TIGR02258">
    <property type="entry name" value="2_5_ligase"/>
    <property type="match status" value="1"/>
</dbReference>
<dbReference type="PATRIC" id="fig|360411.5.peg.3342"/>
<dbReference type="InterPro" id="IPR004175">
    <property type="entry name" value="RNA_CPDase"/>
</dbReference>
<comment type="function">
    <text evidence="2">Hydrolyzes RNA 2',3'-cyclic phosphodiester to an RNA 2'-phosphomonoester.</text>
</comment>
<dbReference type="PANTHER" id="PTHR35561">
    <property type="entry name" value="RNA 2',3'-CYCLIC PHOSPHODIESTERASE"/>
    <property type="match status" value="1"/>
</dbReference>
<name>A0A0P6XLJ9_9CHLR</name>
<evidence type="ECO:0000256" key="1">
    <source>
        <dbReference type="ARBA" id="ARBA00022801"/>
    </source>
</evidence>
<evidence type="ECO:0000256" key="2">
    <source>
        <dbReference type="HAMAP-Rule" id="MF_01940"/>
    </source>
</evidence>
<dbReference type="STRING" id="360411.AC812_04060"/>
<comment type="caution">
    <text evidence="3">The sequence shown here is derived from an EMBL/GenBank/DDBJ whole genome shotgun (WGS) entry which is preliminary data.</text>
</comment>
<dbReference type="HAMAP" id="MF_01940">
    <property type="entry name" value="RNA_CPDase"/>
    <property type="match status" value="1"/>
</dbReference>
<organism evidence="3 4">
    <name type="scientific">Bellilinea caldifistulae</name>
    <dbReference type="NCBI Taxonomy" id="360411"/>
    <lineage>
        <taxon>Bacteria</taxon>
        <taxon>Bacillati</taxon>
        <taxon>Chloroflexota</taxon>
        <taxon>Anaerolineae</taxon>
        <taxon>Anaerolineales</taxon>
        <taxon>Anaerolineaceae</taxon>
        <taxon>Bellilinea</taxon>
    </lineage>
</organism>
<dbReference type="Pfam" id="PF13563">
    <property type="entry name" value="2_5_RNA_ligase2"/>
    <property type="match status" value="1"/>
</dbReference>
<dbReference type="InterPro" id="IPR009097">
    <property type="entry name" value="Cyclic_Pdiesterase"/>
</dbReference>
<feature type="active site" description="Proton donor" evidence="2">
    <location>
        <position position="43"/>
    </location>
</feature>
<keyword evidence="1 2" id="KW-0378">Hydrolase</keyword>
<keyword evidence="4" id="KW-1185">Reference proteome</keyword>
<dbReference type="AlphaFoldDB" id="A0A0P6XLJ9"/>
<comment type="similarity">
    <text evidence="2">Belongs to the 2H phosphoesterase superfamily. ThpR family.</text>
</comment>
<comment type="catalytic activity">
    <reaction evidence="2">
        <text>a 3'-end 2',3'-cyclophospho-ribonucleotide-RNA + H2O = a 3'-end 2'-phospho-ribonucleotide-RNA + H(+)</text>
        <dbReference type="Rhea" id="RHEA:11828"/>
        <dbReference type="Rhea" id="RHEA-COMP:10464"/>
        <dbReference type="Rhea" id="RHEA-COMP:17353"/>
        <dbReference type="ChEBI" id="CHEBI:15377"/>
        <dbReference type="ChEBI" id="CHEBI:15378"/>
        <dbReference type="ChEBI" id="CHEBI:83064"/>
        <dbReference type="ChEBI" id="CHEBI:173113"/>
        <dbReference type="EC" id="3.1.4.58"/>
    </reaction>
</comment>
<dbReference type="GO" id="GO:0008664">
    <property type="term" value="F:RNA 2',3'-cyclic 3'-phosphodiesterase activity"/>
    <property type="evidence" value="ECO:0007669"/>
    <property type="project" value="UniProtKB-EC"/>
</dbReference>
<sequence length="191" mass="21193">MLIRAFIAVELPPHIQKELEIILINLQESGVRSVKWVNPHAIHLTLKFLGESSPQELSQIADEIRKIAATTAPLEVQVQGIGAFPNLKRPRVVWVGLKSPPGLFRLQKALEDAAEQIGYPREEREFSPHLTLGRVKREASPTELTLLGQTIAQKSVGTLGTMMINQLVLFRSDLKPEGAIYTPLAHFPLNG</sequence>
<proteinExistence type="inferred from homology"/>
<dbReference type="SUPFAM" id="SSF55144">
    <property type="entry name" value="LigT-like"/>
    <property type="match status" value="1"/>
</dbReference>
<protein>
    <recommendedName>
        <fullName evidence="2">RNA 2',3'-cyclic phosphodiesterase</fullName>
        <shortName evidence="2">RNA 2',3'-CPDase</shortName>
        <ecNumber evidence="2">3.1.4.58</ecNumber>
    </recommendedName>
</protein>
<feature type="short sequence motif" description="HXTX 2" evidence="2">
    <location>
        <begin position="129"/>
        <end position="132"/>
    </location>
</feature>
<reference evidence="3 4" key="1">
    <citation type="submission" date="2015-07" db="EMBL/GenBank/DDBJ databases">
        <title>Draft genome of Bellilinea caldifistulae DSM 17877.</title>
        <authorList>
            <person name="Hemp J."/>
            <person name="Ward L.M."/>
            <person name="Pace L.A."/>
            <person name="Fischer W.W."/>
        </authorList>
    </citation>
    <scope>NUCLEOTIDE SEQUENCE [LARGE SCALE GENOMIC DNA]</scope>
    <source>
        <strain evidence="3 4">GOMI-1</strain>
    </source>
</reference>
<gene>
    <name evidence="3" type="ORF">AC812_04060</name>
</gene>
<dbReference type="GO" id="GO:0004113">
    <property type="term" value="F:2',3'-cyclic-nucleotide 3'-phosphodiesterase activity"/>
    <property type="evidence" value="ECO:0007669"/>
    <property type="project" value="InterPro"/>
</dbReference>